<dbReference type="InterPro" id="IPR008928">
    <property type="entry name" value="6-hairpin_glycosidase_sf"/>
</dbReference>
<dbReference type="STRING" id="762486.SAMN05444411_11434"/>
<feature type="domain" description="Glycoside hydrolase family 65 C-terminal" evidence="5">
    <location>
        <begin position="698"/>
        <end position="760"/>
    </location>
</feature>
<dbReference type="Gene3D" id="1.50.10.10">
    <property type="match status" value="1"/>
</dbReference>
<dbReference type="NCBIfam" id="NF010380">
    <property type="entry name" value="PRK13807.1"/>
    <property type="match status" value="1"/>
</dbReference>
<dbReference type="SUPFAM" id="SSF48208">
    <property type="entry name" value="Six-hairpin glycosidases"/>
    <property type="match status" value="1"/>
</dbReference>
<evidence type="ECO:0000259" key="6">
    <source>
        <dbReference type="Pfam" id="PF03636"/>
    </source>
</evidence>
<dbReference type="PANTHER" id="PTHR11051:SF14">
    <property type="entry name" value="MALTOSE PHOSPHORYLASE"/>
    <property type="match status" value="1"/>
</dbReference>
<dbReference type="Gene3D" id="2.70.98.40">
    <property type="entry name" value="Glycoside hydrolase, family 65, N-terminal domain"/>
    <property type="match status" value="1"/>
</dbReference>
<dbReference type="GO" id="GO:0005975">
    <property type="term" value="P:carbohydrate metabolic process"/>
    <property type="evidence" value="ECO:0007669"/>
    <property type="project" value="InterPro"/>
</dbReference>
<feature type="domain" description="Glycoside hydrolase family 65 central catalytic" evidence="4">
    <location>
        <begin position="323"/>
        <end position="689"/>
    </location>
</feature>
<evidence type="ECO:0000313" key="7">
    <source>
        <dbReference type="EMBL" id="SDY02635.1"/>
    </source>
</evidence>
<evidence type="ECO:0000259" key="5">
    <source>
        <dbReference type="Pfam" id="PF03633"/>
    </source>
</evidence>
<dbReference type="PIRSF" id="PIRSF036289">
    <property type="entry name" value="Glycosyl_hydrolase_malt_phosph"/>
    <property type="match status" value="1"/>
</dbReference>
<dbReference type="InterPro" id="IPR005194">
    <property type="entry name" value="Glyco_hydro_65_C"/>
</dbReference>
<dbReference type="Gene3D" id="2.60.420.10">
    <property type="entry name" value="Maltose phosphorylase, domain 3"/>
    <property type="match status" value="1"/>
</dbReference>
<dbReference type="RefSeq" id="WP_090126269.1">
    <property type="nucleotide sequence ID" value="NZ_FNNJ01000014.1"/>
</dbReference>
<dbReference type="InterPro" id="IPR037018">
    <property type="entry name" value="GH65_N"/>
</dbReference>
<dbReference type="InterPro" id="IPR017045">
    <property type="entry name" value="Malt_Pase/Glycosyl_Hdrlase"/>
</dbReference>
<evidence type="ECO:0000256" key="1">
    <source>
        <dbReference type="ARBA" id="ARBA00006768"/>
    </source>
</evidence>
<evidence type="ECO:0000256" key="2">
    <source>
        <dbReference type="PIRSR" id="PIRSR036289-50"/>
    </source>
</evidence>
<comment type="similarity">
    <text evidence="1">Belongs to the glycosyl hydrolase 65 family.</text>
</comment>
<organism evidence="7 8">
    <name type="scientific">Lutibacter oricola</name>
    <dbReference type="NCBI Taxonomy" id="762486"/>
    <lineage>
        <taxon>Bacteria</taxon>
        <taxon>Pseudomonadati</taxon>
        <taxon>Bacteroidota</taxon>
        <taxon>Flavobacteriia</taxon>
        <taxon>Flavobacteriales</taxon>
        <taxon>Flavobacteriaceae</taxon>
        <taxon>Lutibacter</taxon>
    </lineage>
</organism>
<dbReference type="InterPro" id="IPR012341">
    <property type="entry name" value="6hp_glycosidase-like_sf"/>
</dbReference>
<dbReference type="GO" id="GO:0030246">
    <property type="term" value="F:carbohydrate binding"/>
    <property type="evidence" value="ECO:0007669"/>
    <property type="project" value="InterPro"/>
</dbReference>
<feature type="binding site" evidence="3">
    <location>
        <begin position="358"/>
        <end position="359"/>
    </location>
    <ligand>
        <name>substrate</name>
    </ligand>
</feature>
<dbReference type="AlphaFoldDB" id="A0A1H3GHZ4"/>
<dbReference type="InterPro" id="IPR005196">
    <property type="entry name" value="Glyco_hydro_65_N"/>
</dbReference>
<dbReference type="InterPro" id="IPR011013">
    <property type="entry name" value="Gal_mutarotase_sf_dom"/>
</dbReference>
<feature type="active site" description="Proton donor" evidence="2">
    <location>
        <position position="489"/>
    </location>
</feature>
<feature type="binding site" evidence="3">
    <location>
        <begin position="601"/>
        <end position="602"/>
    </location>
    <ligand>
        <name>substrate</name>
    </ligand>
</feature>
<dbReference type="SUPFAM" id="SSF74650">
    <property type="entry name" value="Galactose mutarotase-like"/>
    <property type="match status" value="1"/>
</dbReference>
<feature type="domain" description="Glycoside hydrolase family 65 N-terminal" evidence="6">
    <location>
        <begin position="14"/>
        <end position="266"/>
    </location>
</feature>
<dbReference type="Pfam" id="PF03636">
    <property type="entry name" value="Glyco_hydro_65N"/>
    <property type="match status" value="1"/>
</dbReference>
<dbReference type="PANTHER" id="PTHR11051">
    <property type="entry name" value="GLYCOSYL HYDROLASE-RELATED"/>
    <property type="match status" value="1"/>
</dbReference>
<evidence type="ECO:0000256" key="3">
    <source>
        <dbReference type="PIRSR" id="PIRSR036289-51"/>
    </source>
</evidence>
<accession>A0A1H3GHZ4</accession>
<dbReference type="Pfam" id="PF03632">
    <property type="entry name" value="Glyco_hydro_65m"/>
    <property type="match status" value="1"/>
</dbReference>
<keyword evidence="8" id="KW-1185">Reference proteome</keyword>
<dbReference type="GO" id="GO:0004553">
    <property type="term" value="F:hydrolase activity, hydrolyzing O-glycosyl compounds"/>
    <property type="evidence" value="ECO:0007669"/>
    <property type="project" value="TreeGrafter"/>
</dbReference>
<evidence type="ECO:0000259" key="4">
    <source>
        <dbReference type="Pfam" id="PF03632"/>
    </source>
</evidence>
<gene>
    <name evidence="7" type="ORF">SAMN05444411_11434</name>
</gene>
<sequence length="768" mass="88536">MNKNYIVPSEWSIIENGFDADNVEASESLFSIGNGSMGQRANFEEDYSGKTFQGSYIGGIYYPDKTRVGWWKNGYPEYFAKVLNAPNWIGIHIKINGTTFDLNTCKISDFKRELNMKEGWLSRSFTAEIPSGEKVEVTTKRFVSVEINEVGAIEYSVKAVNFSGAIEFAPYVDSGIMNEDTNYDEFFWEILEVIDGDNNACILSKTLKTEFHVATAMQVSFAINNKEVSATKETSKEEKKITHTYKLQVLEGDVATIYKYASYTSSMNYEIADLVEASFLNVEKAANLGFNALLASQIKSWDEIWKTADIVIEGDVKAQQGIRFNIFQLNQTYMGTDARLNIGPKGFTGEKYGGSTYWDTEAYCIPFYMATKDQSVAKNLLKYRYNQLDKAIENAEKLGFTNGAALYPMVTMNGEECHNEWEITFEEIHRNGAMIYGIYNYVNYTQDFAYIPEFGLEVMIAIARFWHQRANYSAAKDKYVILGVTGPNEYENNINNNYYTNYLAKWCIEYTVECLNKVKEDYKEDFDRVIEKANLTAEETYEWLKVSDNMYFPYSEEHNVYLQQDGFLDKELIPTDKLEASQRPINQKWSWDRILRSCYIKQADTLQGMYLFEDRFSKEELERHFDFYEPITVHESSLSPCVHSILAASIDRMPKAYEMYLRTSRLDLDDYNHEVHEGCHITSMAGTWMAVVQGFGGMRVWQDGILAFNPQIPEEWKSYSFTINFRGNTIKVYKSQTECKFFNESENEIKLIVDNKEIILTPSVEVVL</sequence>
<protein>
    <submittedName>
        <fullName evidence="7">Maltose phosphorylase</fullName>
    </submittedName>
</protein>
<name>A0A1H3GHZ4_9FLAO</name>
<reference evidence="7 8" key="1">
    <citation type="submission" date="2016-10" db="EMBL/GenBank/DDBJ databases">
        <authorList>
            <person name="de Groot N.N."/>
        </authorList>
    </citation>
    <scope>NUCLEOTIDE SEQUENCE [LARGE SCALE GENOMIC DNA]</scope>
    <source>
        <strain evidence="7 8">DSM 24956</strain>
    </source>
</reference>
<evidence type="ECO:0000313" key="8">
    <source>
        <dbReference type="Proteomes" id="UP000199595"/>
    </source>
</evidence>
<dbReference type="Proteomes" id="UP000199595">
    <property type="component" value="Unassembled WGS sequence"/>
</dbReference>
<dbReference type="Pfam" id="PF03633">
    <property type="entry name" value="Glyco_hydro_65C"/>
    <property type="match status" value="1"/>
</dbReference>
<dbReference type="GO" id="GO:0016757">
    <property type="term" value="F:glycosyltransferase activity"/>
    <property type="evidence" value="ECO:0007669"/>
    <property type="project" value="UniProtKB-ARBA"/>
</dbReference>
<dbReference type="InterPro" id="IPR005195">
    <property type="entry name" value="Glyco_hydro_65_M"/>
</dbReference>
<proteinExistence type="inferred from homology"/>
<dbReference type="OrthoDB" id="9758855at2"/>
<dbReference type="EMBL" id="FNNJ01000014">
    <property type="protein sequence ID" value="SDY02635.1"/>
    <property type="molecule type" value="Genomic_DNA"/>
</dbReference>